<keyword evidence="4" id="KW-0378">Hydrolase</keyword>
<keyword evidence="2" id="KW-0812">Transmembrane</keyword>
<dbReference type="Pfam" id="PF01757">
    <property type="entry name" value="Acyl_transf_3"/>
    <property type="match status" value="1"/>
</dbReference>
<dbReference type="InterPro" id="IPR002656">
    <property type="entry name" value="Acyl_transf_3_dom"/>
</dbReference>
<feature type="domain" description="Acyltransferase 3" evidence="3">
    <location>
        <begin position="29"/>
        <end position="353"/>
    </location>
</feature>
<dbReference type="PANTHER" id="PTHR23028:SF53">
    <property type="entry name" value="ACYL_TRANSF_3 DOMAIN-CONTAINING PROTEIN"/>
    <property type="match status" value="1"/>
</dbReference>
<feature type="transmembrane region" description="Helical" evidence="2">
    <location>
        <begin position="69"/>
        <end position="86"/>
    </location>
</feature>
<feature type="transmembrane region" description="Helical" evidence="2">
    <location>
        <begin position="259"/>
        <end position="282"/>
    </location>
</feature>
<feature type="transmembrane region" description="Helical" evidence="2">
    <location>
        <begin position="334"/>
        <end position="358"/>
    </location>
</feature>
<dbReference type="PANTHER" id="PTHR23028">
    <property type="entry name" value="ACETYLTRANSFERASE"/>
    <property type="match status" value="1"/>
</dbReference>
<feature type="transmembrane region" description="Helical" evidence="2">
    <location>
        <begin position="302"/>
        <end position="322"/>
    </location>
</feature>
<dbReference type="OrthoDB" id="9796461at2"/>
<dbReference type="RefSeq" id="WP_157751339.1">
    <property type="nucleotide sequence ID" value="NZ_BOMJ01000021.1"/>
</dbReference>
<gene>
    <name evidence="4" type="ORF">SAMN04489716_1337</name>
</gene>
<organism evidence="4 5">
    <name type="scientific">Actinoplanes derwentensis</name>
    <dbReference type="NCBI Taxonomy" id="113562"/>
    <lineage>
        <taxon>Bacteria</taxon>
        <taxon>Bacillati</taxon>
        <taxon>Actinomycetota</taxon>
        <taxon>Actinomycetes</taxon>
        <taxon>Micromonosporales</taxon>
        <taxon>Micromonosporaceae</taxon>
        <taxon>Actinoplanes</taxon>
    </lineage>
</organism>
<accession>A0A1H1U5P1</accession>
<keyword evidence="4" id="KW-0012">Acyltransferase</keyword>
<dbReference type="Proteomes" id="UP000198688">
    <property type="component" value="Chromosome I"/>
</dbReference>
<dbReference type="AlphaFoldDB" id="A0A1H1U5P1"/>
<sequence length="379" mass="41035">MTTSLAPTPLTSAPAAPAAPTGGLARLPSLTGLRWLAAFMVWGYHLGIVKPAHNESLAPFFRAVSKGGIGVTFFFVLSGFVLVWSFRPGDTTTGFLRRRFAKIYPNYAFSLLCALIVAAVTGGIVSGWSVLTNILLINSWFPVDGFPNAVNLVAWTLCCEAFFYVTLPYLLPRLQRRATERLYVWLAVLPLLALLVNTAARELLPAPAAAHFGFFPPGRYHEFLVGVIVGVLVVRGSWAGPGLWTSSALVVVTYVAHSWVDISVVVPVLFAALIAAAATADIDGRWSPWRWQPIVVLGEVSYAFYLMHFLVMTTAVTVIQRAGGAGYWFGEQPLFGGAGLFAVGTLVVTLLIAVPMYYGLERPMMRVLGTRRPVRSAGS</sequence>
<feature type="transmembrane region" description="Helical" evidence="2">
    <location>
        <begin position="149"/>
        <end position="170"/>
    </location>
</feature>
<feature type="transmembrane region" description="Helical" evidence="2">
    <location>
        <begin position="107"/>
        <end position="129"/>
    </location>
</feature>
<keyword evidence="2" id="KW-1133">Transmembrane helix</keyword>
<evidence type="ECO:0000256" key="2">
    <source>
        <dbReference type="SAM" id="Phobius"/>
    </source>
</evidence>
<protein>
    <submittedName>
        <fullName evidence="4">Peptidoglycan/LPS O-acetylase OafA/YrhL, contains acyltransferase and SGNH-hydrolase domains</fullName>
    </submittedName>
</protein>
<reference evidence="4 5" key="1">
    <citation type="submission" date="2016-10" db="EMBL/GenBank/DDBJ databases">
        <authorList>
            <person name="de Groot N.N."/>
        </authorList>
    </citation>
    <scope>NUCLEOTIDE SEQUENCE [LARGE SCALE GENOMIC DNA]</scope>
    <source>
        <strain evidence="4 5">DSM 43941</strain>
    </source>
</reference>
<dbReference type="GO" id="GO:0016787">
    <property type="term" value="F:hydrolase activity"/>
    <property type="evidence" value="ECO:0007669"/>
    <property type="project" value="UniProtKB-KW"/>
</dbReference>
<keyword evidence="5" id="KW-1185">Reference proteome</keyword>
<dbReference type="InterPro" id="IPR050879">
    <property type="entry name" value="Acyltransferase_3"/>
</dbReference>
<evidence type="ECO:0000313" key="5">
    <source>
        <dbReference type="Proteomes" id="UP000198688"/>
    </source>
</evidence>
<feature type="transmembrane region" description="Helical" evidence="2">
    <location>
        <begin position="182"/>
        <end position="200"/>
    </location>
</feature>
<dbReference type="GO" id="GO:0016020">
    <property type="term" value="C:membrane"/>
    <property type="evidence" value="ECO:0007669"/>
    <property type="project" value="TreeGrafter"/>
</dbReference>
<feature type="region of interest" description="Disordered" evidence="1">
    <location>
        <begin position="1"/>
        <end position="20"/>
    </location>
</feature>
<dbReference type="GO" id="GO:0016747">
    <property type="term" value="F:acyltransferase activity, transferring groups other than amino-acyl groups"/>
    <property type="evidence" value="ECO:0007669"/>
    <property type="project" value="InterPro"/>
</dbReference>
<name>A0A1H1U5P1_9ACTN</name>
<evidence type="ECO:0000259" key="3">
    <source>
        <dbReference type="Pfam" id="PF01757"/>
    </source>
</evidence>
<keyword evidence="4" id="KW-0808">Transferase</keyword>
<proteinExistence type="predicted"/>
<evidence type="ECO:0000256" key="1">
    <source>
        <dbReference type="SAM" id="MobiDB-lite"/>
    </source>
</evidence>
<evidence type="ECO:0000313" key="4">
    <source>
        <dbReference type="EMBL" id="SDS67687.1"/>
    </source>
</evidence>
<dbReference type="GO" id="GO:0009103">
    <property type="term" value="P:lipopolysaccharide biosynthetic process"/>
    <property type="evidence" value="ECO:0007669"/>
    <property type="project" value="TreeGrafter"/>
</dbReference>
<dbReference type="EMBL" id="LT629758">
    <property type="protein sequence ID" value="SDS67687.1"/>
    <property type="molecule type" value="Genomic_DNA"/>
</dbReference>
<dbReference type="STRING" id="113562.SAMN04489716_1337"/>
<keyword evidence="2" id="KW-0472">Membrane</keyword>